<evidence type="ECO:0000256" key="1">
    <source>
        <dbReference type="ARBA" id="ARBA00023015"/>
    </source>
</evidence>
<dbReference type="InterPro" id="IPR050109">
    <property type="entry name" value="HTH-type_TetR-like_transc_reg"/>
</dbReference>
<dbReference type="Gene3D" id="1.10.357.10">
    <property type="entry name" value="Tetracycline Repressor, domain 2"/>
    <property type="match status" value="1"/>
</dbReference>
<dbReference type="RefSeq" id="WP_188823500.1">
    <property type="nucleotide sequence ID" value="NZ_BMLK01000039.1"/>
</dbReference>
<dbReference type="Pfam" id="PF08359">
    <property type="entry name" value="TetR_C_4"/>
    <property type="match status" value="1"/>
</dbReference>
<dbReference type="EMBL" id="BMLK01000039">
    <property type="protein sequence ID" value="GGN61729.1"/>
    <property type="molecule type" value="Genomic_DNA"/>
</dbReference>
<evidence type="ECO:0000256" key="4">
    <source>
        <dbReference type="PROSITE-ProRule" id="PRU00335"/>
    </source>
</evidence>
<protein>
    <recommendedName>
        <fullName evidence="5">HTH tetR-type domain-containing protein</fullName>
    </recommendedName>
</protein>
<dbReference type="PROSITE" id="PS50977">
    <property type="entry name" value="HTH_TETR_2"/>
    <property type="match status" value="1"/>
</dbReference>
<dbReference type="InterPro" id="IPR001647">
    <property type="entry name" value="HTH_TetR"/>
</dbReference>
<dbReference type="InterPro" id="IPR036271">
    <property type="entry name" value="Tet_transcr_reg_TetR-rel_C_sf"/>
</dbReference>
<dbReference type="Pfam" id="PF00440">
    <property type="entry name" value="TetR_N"/>
    <property type="match status" value="1"/>
</dbReference>
<dbReference type="Gene3D" id="1.10.10.60">
    <property type="entry name" value="Homeodomain-like"/>
    <property type="match status" value="1"/>
</dbReference>
<proteinExistence type="predicted"/>
<keyword evidence="2 4" id="KW-0238">DNA-binding</keyword>
<evidence type="ECO:0000259" key="5">
    <source>
        <dbReference type="PROSITE" id="PS50977"/>
    </source>
</evidence>
<dbReference type="Proteomes" id="UP000605099">
    <property type="component" value="Unassembled WGS sequence"/>
</dbReference>
<dbReference type="PANTHER" id="PTHR30055:SF234">
    <property type="entry name" value="HTH-TYPE TRANSCRIPTIONAL REGULATOR BETI"/>
    <property type="match status" value="1"/>
</dbReference>
<evidence type="ECO:0000256" key="2">
    <source>
        <dbReference type="ARBA" id="ARBA00023125"/>
    </source>
</evidence>
<name>A0ABQ2K254_9SPHN</name>
<evidence type="ECO:0000313" key="6">
    <source>
        <dbReference type="EMBL" id="GGN61729.1"/>
    </source>
</evidence>
<dbReference type="SUPFAM" id="SSF46689">
    <property type="entry name" value="Homeodomain-like"/>
    <property type="match status" value="1"/>
</dbReference>
<dbReference type="SUPFAM" id="SSF48498">
    <property type="entry name" value="Tetracyclin repressor-like, C-terminal domain"/>
    <property type="match status" value="1"/>
</dbReference>
<organism evidence="6 7">
    <name type="scientific">Novosphingobium indicum</name>
    <dbReference type="NCBI Taxonomy" id="462949"/>
    <lineage>
        <taxon>Bacteria</taxon>
        <taxon>Pseudomonadati</taxon>
        <taxon>Pseudomonadota</taxon>
        <taxon>Alphaproteobacteria</taxon>
        <taxon>Sphingomonadales</taxon>
        <taxon>Sphingomonadaceae</taxon>
        <taxon>Novosphingobium</taxon>
    </lineage>
</organism>
<feature type="DNA-binding region" description="H-T-H motif" evidence="4">
    <location>
        <begin position="17"/>
        <end position="36"/>
    </location>
</feature>
<comment type="caution">
    <text evidence="6">The sequence shown here is derived from an EMBL/GenBank/DDBJ whole genome shotgun (WGS) entry which is preliminary data.</text>
</comment>
<reference evidence="7" key="1">
    <citation type="journal article" date="2019" name="Int. J. Syst. Evol. Microbiol.">
        <title>The Global Catalogue of Microorganisms (GCM) 10K type strain sequencing project: providing services to taxonomists for standard genome sequencing and annotation.</title>
        <authorList>
            <consortium name="The Broad Institute Genomics Platform"/>
            <consortium name="The Broad Institute Genome Sequencing Center for Infectious Disease"/>
            <person name="Wu L."/>
            <person name="Ma J."/>
        </authorList>
    </citation>
    <scope>NUCLEOTIDE SEQUENCE [LARGE SCALE GENOMIC DNA]</scope>
    <source>
        <strain evidence="7">CGMCC 1.6784</strain>
    </source>
</reference>
<evidence type="ECO:0000313" key="7">
    <source>
        <dbReference type="Proteomes" id="UP000605099"/>
    </source>
</evidence>
<keyword evidence="3" id="KW-0804">Transcription</keyword>
<dbReference type="InterPro" id="IPR013570">
    <property type="entry name" value="Tscrpt_reg_YsiA_C"/>
</dbReference>
<gene>
    <name evidence="6" type="ORF">GCM10011349_44660</name>
</gene>
<keyword evidence="7" id="KW-1185">Reference proteome</keyword>
<dbReference type="PANTHER" id="PTHR30055">
    <property type="entry name" value="HTH-TYPE TRANSCRIPTIONAL REGULATOR RUTR"/>
    <property type="match status" value="1"/>
</dbReference>
<dbReference type="InterPro" id="IPR009057">
    <property type="entry name" value="Homeodomain-like_sf"/>
</dbReference>
<keyword evidence="1" id="KW-0805">Transcription regulation</keyword>
<feature type="domain" description="HTH tetR-type" evidence="5">
    <location>
        <begin position="1"/>
        <end position="54"/>
    </location>
</feature>
<evidence type="ECO:0000256" key="3">
    <source>
        <dbReference type="ARBA" id="ARBA00023163"/>
    </source>
</evidence>
<sequence length="187" mass="20760">MEAAVCVLDEDGIEQVAVAKIATIAGVSEATVYKYFETKENLIGQTLESAMTQFVEMLERQVRAAEGCRERICRLSILSLQDMARRRNVQRAVNGHLRWAGQYKSTIHEIHRRIARLVEWIFAEGVKEGEISAQCDLVIAGDMLFGALEGAAWRTVLQAEPRPLDEEAFVDAMVDQLLGGIRPAAAT</sequence>
<accession>A0ABQ2K254</accession>